<name>A0A540VJG4_9GAMM</name>
<dbReference type="EMBL" id="VIFK01000324">
    <property type="protein sequence ID" value="TQE96904.1"/>
    <property type="molecule type" value="Genomic_DNA"/>
</dbReference>
<evidence type="ECO:0000256" key="2">
    <source>
        <dbReference type="ARBA" id="ARBA00010742"/>
    </source>
</evidence>
<comment type="caution">
    <text evidence="5">The sequence shown here is derived from an EMBL/GenBank/DDBJ whole genome shotgun (WGS) entry which is preliminary data.</text>
</comment>
<gene>
    <name evidence="5" type="ORF">FKY71_16340</name>
</gene>
<accession>A0A540VJG4</accession>
<reference evidence="5 6" key="1">
    <citation type="submission" date="2019-06" db="EMBL/GenBank/DDBJ databases">
        <title>Metagenome assembled Genome of Spiribacter salinus SL48-SHIP from the microbial mat of Salt Lake 48 (Novosibirsk region, Russia).</title>
        <authorList>
            <person name="Shipova A."/>
            <person name="Rozanov A.S."/>
            <person name="Bryanskaya A.V."/>
            <person name="Peltek S.E."/>
        </authorList>
    </citation>
    <scope>NUCLEOTIDE SEQUENCE [LARGE SCALE GENOMIC DNA]</scope>
    <source>
        <strain evidence="5">SL48-SHIP-2</strain>
    </source>
</reference>
<feature type="domain" description="SsuA/THI5-like" evidence="4">
    <location>
        <begin position="34"/>
        <end position="252"/>
    </location>
</feature>
<evidence type="ECO:0000259" key="4">
    <source>
        <dbReference type="Pfam" id="PF09084"/>
    </source>
</evidence>
<organism evidence="5 6">
    <name type="scientific">Spiribacter salinus</name>
    <dbReference type="NCBI Taxonomy" id="1335746"/>
    <lineage>
        <taxon>Bacteria</taxon>
        <taxon>Pseudomonadati</taxon>
        <taxon>Pseudomonadota</taxon>
        <taxon>Gammaproteobacteria</taxon>
        <taxon>Chromatiales</taxon>
        <taxon>Ectothiorhodospiraceae</taxon>
        <taxon>Spiribacter</taxon>
    </lineage>
</organism>
<dbReference type="InterPro" id="IPR015168">
    <property type="entry name" value="SsuA/THI5"/>
</dbReference>
<proteinExistence type="inferred from homology"/>
<feature type="non-terminal residue" evidence="5">
    <location>
        <position position="277"/>
    </location>
</feature>
<dbReference type="Pfam" id="PF09084">
    <property type="entry name" value="NMT1"/>
    <property type="match status" value="1"/>
</dbReference>
<dbReference type="Proteomes" id="UP000315400">
    <property type="component" value="Unassembled WGS sequence"/>
</dbReference>
<comment type="similarity">
    <text evidence="2">Belongs to the bacterial solute-binding protein SsuA/TauA family.</text>
</comment>
<sequence length="277" mass="29400">MRTAAVTALSLGVMAPGAAEEMETVTASYLPIMQTTAFYVALEEGLFEEAGIDIQPKRFENPNAIVDSLVSDQADFGPPGTAAGIAVLAEARFPGTFKVFGLQGGSTERGLDNDALIVADDSDIESFADLEGGAVGTVPGVQWQTILTHILRQNDLEPGEDVDLREIAVGQQVTAVASGSVDATLSLEPIGSIAGNVEDVKKAQNNPVAQHIADPFYSGAAVLTQTFIDERPEVARKVVDVIDEATRMANENFDQYRPVIAEYTAVTEEQAEFVAQP</sequence>
<dbReference type="GO" id="GO:0042918">
    <property type="term" value="P:alkanesulfonate transmembrane transport"/>
    <property type="evidence" value="ECO:0007669"/>
    <property type="project" value="TreeGrafter"/>
</dbReference>
<comment type="subcellular location">
    <subcellularLocation>
        <location evidence="1">Periplasm</location>
    </subcellularLocation>
</comment>
<evidence type="ECO:0000313" key="5">
    <source>
        <dbReference type="EMBL" id="TQE96904.1"/>
    </source>
</evidence>
<dbReference type="SUPFAM" id="SSF53850">
    <property type="entry name" value="Periplasmic binding protein-like II"/>
    <property type="match status" value="1"/>
</dbReference>
<protein>
    <submittedName>
        <fullName evidence="5">ABC transporter substrate-binding protein</fullName>
    </submittedName>
</protein>
<dbReference type="AlphaFoldDB" id="A0A540VJG4"/>
<evidence type="ECO:0000313" key="6">
    <source>
        <dbReference type="Proteomes" id="UP000315400"/>
    </source>
</evidence>
<evidence type="ECO:0000256" key="1">
    <source>
        <dbReference type="ARBA" id="ARBA00004418"/>
    </source>
</evidence>
<dbReference type="GO" id="GO:0042597">
    <property type="term" value="C:periplasmic space"/>
    <property type="evidence" value="ECO:0007669"/>
    <property type="project" value="UniProtKB-SubCell"/>
</dbReference>
<dbReference type="Gene3D" id="3.40.190.10">
    <property type="entry name" value="Periplasmic binding protein-like II"/>
    <property type="match status" value="3"/>
</dbReference>
<dbReference type="PANTHER" id="PTHR30024:SF47">
    <property type="entry name" value="TAURINE-BINDING PERIPLASMIC PROTEIN"/>
    <property type="match status" value="1"/>
</dbReference>
<evidence type="ECO:0000256" key="3">
    <source>
        <dbReference type="ARBA" id="ARBA00022729"/>
    </source>
</evidence>
<keyword evidence="3" id="KW-0732">Signal</keyword>
<dbReference type="PANTHER" id="PTHR30024">
    <property type="entry name" value="ALIPHATIC SULFONATES-BINDING PROTEIN-RELATED"/>
    <property type="match status" value="1"/>
</dbReference>